<sequence length="207" mass="22731">MIISPFNRGKSAHSQFSCVTISEERSPCGEFRLPYALQLEIKLTASSMDDLLSTARIIASKYEPLRSGTRMLQPCITFPSLTYLQKMLLSMKITLLSCTVPSDNTVSWLSKGSMGEQCDPTKGTRNMEAMNGRVGGMDTTEGCVPFRDEQNAFFLCGSEDQQYSGNVSNCEKAQAVDETRTDVDVLLCEVEKIFTVVYTAAKSGKAG</sequence>
<accession>A0A8C4Q255</accession>
<organism evidence="1 2">
    <name type="scientific">Eptatretus burgeri</name>
    <name type="common">Inshore hagfish</name>
    <dbReference type="NCBI Taxonomy" id="7764"/>
    <lineage>
        <taxon>Eukaryota</taxon>
        <taxon>Metazoa</taxon>
        <taxon>Chordata</taxon>
        <taxon>Craniata</taxon>
        <taxon>Vertebrata</taxon>
        <taxon>Cyclostomata</taxon>
        <taxon>Myxini</taxon>
        <taxon>Myxiniformes</taxon>
        <taxon>Myxinidae</taxon>
        <taxon>Eptatretinae</taxon>
        <taxon>Eptatretus</taxon>
    </lineage>
</organism>
<proteinExistence type="predicted"/>
<dbReference type="Proteomes" id="UP000694388">
    <property type="component" value="Unplaced"/>
</dbReference>
<reference evidence="1" key="2">
    <citation type="submission" date="2025-09" db="UniProtKB">
        <authorList>
            <consortium name="Ensembl"/>
        </authorList>
    </citation>
    <scope>IDENTIFICATION</scope>
</reference>
<dbReference type="AlphaFoldDB" id="A0A8C4Q255"/>
<name>A0A8C4Q255_EPTBU</name>
<dbReference type="Ensembl" id="ENSEBUT00000009282.1">
    <property type="protein sequence ID" value="ENSEBUP00000008771.1"/>
    <property type="gene ID" value="ENSEBUG00000005668.1"/>
</dbReference>
<protein>
    <submittedName>
        <fullName evidence="1">Uncharacterized protein</fullName>
    </submittedName>
</protein>
<reference evidence="1" key="1">
    <citation type="submission" date="2025-08" db="UniProtKB">
        <authorList>
            <consortium name="Ensembl"/>
        </authorList>
    </citation>
    <scope>IDENTIFICATION</scope>
</reference>
<evidence type="ECO:0000313" key="1">
    <source>
        <dbReference type="Ensembl" id="ENSEBUP00000008771.1"/>
    </source>
</evidence>
<evidence type="ECO:0000313" key="2">
    <source>
        <dbReference type="Proteomes" id="UP000694388"/>
    </source>
</evidence>
<keyword evidence="2" id="KW-1185">Reference proteome</keyword>